<dbReference type="AlphaFoldDB" id="A0A4E9D1W9"/>
<feature type="compositionally biased region" description="Acidic residues" evidence="1">
    <location>
        <begin position="63"/>
        <end position="72"/>
    </location>
</feature>
<accession>A0A4E9D1W9</accession>
<feature type="compositionally biased region" description="Basic and acidic residues" evidence="1">
    <location>
        <begin position="73"/>
        <end position="92"/>
    </location>
</feature>
<reference evidence="2" key="1">
    <citation type="submission" date="2019-04" db="EMBL/GenBank/DDBJ databases">
        <authorList>
            <person name="Melise S."/>
            <person name="Noan J."/>
            <person name="Okalmin O."/>
        </authorList>
    </citation>
    <scope>NUCLEOTIDE SEQUENCE</scope>
    <source>
        <strain evidence="2">FN9</strain>
    </source>
</reference>
<feature type="compositionally biased region" description="Basic and acidic residues" evidence="1">
    <location>
        <begin position="28"/>
        <end position="37"/>
    </location>
</feature>
<proteinExistence type="predicted"/>
<evidence type="ECO:0000313" key="2">
    <source>
        <dbReference type="EMBL" id="VIO52343.1"/>
    </source>
</evidence>
<gene>
    <name evidence="2" type="ORF">FUG_LOCUS18768</name>
</gene>
<feature type="region of interest" description="Disordered" evidence="1">
    <location>
        <begin position="1"/>
        <end position="48"/>
    </location>
</feature>
<organism evidence="2">
    <name type="scientific">Gibberella zeae</name>
    <name type="common">Wheat head blight fungus</name>
    <name type="synonym">Fusarium graminearum</name>
    <dbReference type="NCBI Taxonomy" id="5518"/>
    <lineage>
        <taxon>Eukaryota</taxon>
        <taxon>Fungi</taxon>
        <taxon>Dikarya</taxon>
        <taxon>Ascomycota</taxon>
        <taxon>Pezizomycotina</taxon>
        <taxon>Sordariomycetes</taxon>
        <taxon>Hypocreomycetidae</taxon>
        <taxon>Hypocreales</taxon>
        <taxon>Nectriaceae</taxon>
        <taxon>Fusarium</taxon>
    </lineage>
</organism>
<protein>
    <submittedName>
        <fullName evidence="2">Uncharacterized protein</fullName>
    </submittedName>
</protein>
<dbReference type="EMBL" id="CAAKMV010000022">
    <property type="protein sequence ID" value="VIO52343.1"/>
    <property type="molecule type" value="Genomic_DNA"/>
</dbReference>
<feature type="region of interest" description="Disordered" evidence="1">
    <location>
        <begin position="120"/>
        <end position="139"/>
    </location>
</feature>
<feature type="region of interest" description="Disordered" evidence="1">
    <location>
        <begin position="60"/>
        <end position="107"/>
    </location>
</feature>
<sequence>MSSKEEKSTNGASRRQSQASMGNFGNESLDRSEETVLTRRQKRQLRRETLRLQAEVAPFMGMDLDDDEEIKVEDETKVEEKTEVEKKEEEPAKNVIGTPLDTVPEVDETLVDDRAVLSGLRPNAFKTPPSGESEFPGRENWWTRGIMGMSIRT</sequence>
<name>A0A4E9D1W9_GIBZA</name>
<feature type="compositionally biased region" description="Polar residues" evidence="1">
    <location>
        <begin position="9"/>
        <end position="26"/>
    </location>
</feature>
<evidence type="ECO:0000256" key="1">
    <source>
        <dbReference type="SAM" id="MobiDB-lite"/>
    </source>
</evidence>